<feature type="chain" id="PRO_5030558318" description="Tetratricopeptide repeat protein" evidence="1">
    <location>
        <begin position="24"/>
        <end position="230"/>
    </location>
</feature>
<comment type="caution">
    <text evidence="2">The sequence shown here is derived from an EMBL/GenBank/DDBJ whole genome shotgun (WGS) entry which is preliminary data.</text>
</comment>
<reference evidence="2 3" key="1">
    <citation type="submission" date="2020-08" db="EMBL/GenBank/DDBJ databases">
        <title>Genomic Encyclopedia of Type Strains, Phase IV (KMG-IV): sequencing the most valuable type-strain genomes for metagenomic binning, comparative biology and taxonomic classification.</title>
        <authorList>
            <person name="Goeker M."/>
        </authorList>
    </citation>
    <scope>NUCLEOTIDE SEQUENCE [LARGE SCALE GENOMIC DNA]</scope>
    <source>
        <strain evidence="2 3">DSM 100044</strain>
    </source>
</reference>
<evidence type="ECO:0008006" key="4">
    <source>
        <dbReference type="Google" id="ProtNLM"/>
    </source>
</evidence>
<evidence type="ECO:0000313" key="3">
    <source>
        <dbReference type="Proteomes" id="UP000546200"/>
    </source>
</evidence>
<protein>
    <recommendedName>
        <fullName evidence="4">Tetratricopeptide repeat protein</fullName>
    </recommendedName>
</protein>
<evidence type="ECO:0000256" key="1">
    <source>
        <dbReference type="SAM" id="SignalP"/>
    </source>
</evidence>
<sequence length="230" mass="23882">MKGWQSAGVAIAMVMAAATPCMAETPRDLLMQASFGDHDRATALGRINLALQGAAAVLRNSPGDPEAGLMHATAIGYHAKLTGSRGEAVAARRSFEALVQRNPRNAEAQLALGAWHLGAVQRLGRLVGRAALGAQKPVGLSALDQAVALGGNRAMFSGLAALLRLQMDPDDSRGRALAEAAARAATPMPIDRIVQRAAAQIIAALRKGDEGAVRKLAMRSLPFGQLPGES</sequence>
<keyword evidence="3" id="KW-1185">Reference proteome</keyword>
<proteinExistence type="predicted"/>
<evidence type="ECO:0000313" key="2">
    <source>
        <dbReference type="EMBL" id="MBB5714515.1"/>
    </source>
</evidence>
<dbReference type="Proteomes" id="UP000546200">
    <property type="component" value="Unassembled WGS sequence"/>
</dbReference>
<keyword evidence="1" id="KW-0732">Signal</keyword>
<accession>A0A7W9ETV3</accession>
<dbReference type="AlphaFoldDB" id="A0A7W9ETV3"/>
<organism evidence="2 3">
    <name type="scientific">Sphingomonas aerophila</name>
    <dbReference type="NCBI Taxonomy" id="1344948"/>
    <lineage>
        <taxon>Bacteria</taxon>
        <taxon>Pseudomonadati</taxon>
        <taxon>Pseudomonadota</taxon>
        <taxon>Alphaproteobacteria</taxon>
        <taxon>Sphingomonadales</taxon>
        <taxon>Sphingomonadaceae</taxon>
        <taxon>Sphingomonas</taxon>
    </lineage>
</organism>
<dbReference type="EMBL" id="JACIJK010000003">
    <property type="protein sequence ID" value="MBB5714515.1"/>
    <property type="molecule type" value="Genomic_DNA"/>
</dbReference>
<feature type="signal peptide" evidence="1">
    <location>
        <begin position="1"/>
        <end position="23"/>
    </location>
</feature>
<gene>
    <name evidence="2" type="ORF">FHS94_001346</name>
</gene>
<name>A0A7W9ETV3_9SPHN</name>